<dbReference type="InterPro" id="IPR006905">
    <property type="entry name" value="Flavin_halogenase"/>
</dbReference>
<name>A0ABV8V1D2_9GAMM</name>
<accession>A0ABV8V1D2</accession>
<dbReference type="PIRSF" id="PIRSF011396">
    <property type="entry name" value="Trp_halogenase"/>
    <property type="match status" value="1"/>
</dbReference>
<dbReference type="RefSeq" id="WP_290264640.1">
    <property type="nucleotide sequence ID" value="NZ_JAUFQG010000006.1"/>
</dbReference>
<evidence type="ECO:0000313" key="1">
    <source>
        <dbReference type="EMBL" id="MFC4360792.1"/>
    </source>
</evidence>
<proteinExistence type="predicted"/>
<keyword evidence="1" id="KW-0560">Oxidoreductase</keyword>
<dbReference type="SUPFAM" id="SSF51905">
    <property type="entry name" value="FAD/NAD(P)-binding domain"/>
    <property type="match status" value="1"/>
</dbReference>
<dbReference type="EC" id="1.14.19.-" evidence="1"/>
<dbReference type="InterPro" id="IPR050816">
    <property type="entry name" value="Flavin-dep_Halogenase_NPB"/>
</dbReference>
<dbReference type="EMBL" id="JBHSCX010000001">
    <property type="protein sequence ID" value="MFC4360792.1"/>
    <property type="molecule type" value="Genomic_DNA"/>
</dbReference>
<dbReference type="InterPro" id="IPR033856">
    <property type="entry name" value="Trp_halogen"/>
</dbReference>
<dbReference type="Gene3D" id="3.50.50.60">
    <property type="entry name" value="FAD/NAD(P)-binding domain"/>
    <property type="match status" value="1"/>
</dbReference>
<dbReference type="InterPro" id="IPR036188">
    <property type="entry name" value="FAD/NAD-bd_sf"/>
</dbReference>
<dbReference type="Proteomes" id="UP001595840">
    <property type="component" value="Unassembled WGS sequence"/>
</dbReference>
<dbReference type="PANTHER" id="PTHR43747">
    <property type="entry name" value="FAD-BINDING PROTEIN"/>
    <property type="match status" value="1"/>
</dbReference>
<reference evidence="2" key="1">
    <citation type="journal article" date="2019" name="Int. J. Syst. Evol. Microbiol.">
        <title>The Global Catalogue of Microorganisms (GCM) 10K type strain sequencing project: providing services to taxonomists for standard genome sequencing and annotation.</title>
        <authorList>
            <consortium name="The Broad Institute Genomics Platform"/>
            <consortium name="The Broad Institute Genome Sequencing Center for Infectious Disease"/>
            <person name="Wu L."/>
            <person name="Ma J."/>
        </authorList>
    </citation>
    <scope>NUCLEOTIDE SEQUENCE [LARGE SCALE GENOMIC DNA]</scope>
    <source>
        <strain evidence="2">CECT 8570</strain>
    </source>
</reference>
<protein>
    <submittedName>
        <fullName evidence="1">Tryptophan halogenase family protein</fullName>
        <ecNumber evidence="1">1.14.19.-</ecNumber>
    </submittedName>
</protein>
<gene>
    <name evidence="1" type="ORF">ACFOX3_00690</name>
</gene>
<dbReference type="Pfam" id="PF04820">
    <property type="entry name" value="Trp_halogenase"/>
    <property type="match status" value="1"/>
</dbReference>
<keyword evidence="2" id="KW-1185">Reference proteome</keyword>
<organism evidence="1 2">
    <name type="scientific">Simiduia curdlanivorans</name>
    <dbReference type="NCBI Taxonomy" id="1492769"/>
    <lineage>
        <taxon>Bacteria</taxon>
        <taxon>Pseudomonadati</taxon>
        <taxon>Pseudomonadota</taxon>
        <taxon>Gammaproteobacteria</taxon>
        <taxon>Cellvibrionales</taxon>
        <taxon>Cellvibrionaceae</taxon>
        <taxon>Simiduia</taxon>
    </lineage>
</organism>
<evidence type="ECO:0000313" key="2">
    <source>
        <dbReference type="Proteomes" id="UP001595840"/>
    </source>
</evidence>
<comment type="caution">
    <text evidence="1">The sequence shown here is derived from an EMBL/GenBank/DDBJ whole genome shotgun (WGS) entry which is preliminary data.</text>
</comment>
<dbReference type="PANTHER" id="PTHR43747:SF4">
    <property type="entry name" value="FLAVIN-DEPENDENT TRYPTOPHAN HALOGENASE"/>
    <property type="match status" value="1"/>
</dbReference>
<sequence length="505" mass="56636">MNSEAIETLIIAGGGTAGWMAAASLAKHFQNTPLKIILIESSAIGTIGVGEATIPTIRRFYRQLGLSDGEVIQATQATCKLGIAFDDWKTEGHSFIHPFGRFGQDFNQIPFHHYWLKLHQRGKAENIGNFSLPVKLARAGKFTLPAVKPSNSLGVFDWALHLDATAFAQLLKKKALEMGVTAIDARIVKTLRNPNTGFIQSLQLDNEQEISGDLFIDCTGFKGLLIQESLGVEFDSWQDQLLCDRAVVVQTELSTPKAPPSYTQAKAHSAGWQWKIPLQTRQGNGHVFASRYISDDQATQTLLDHAGAKPIQDPRIIHFTPGRRKLAWHKNCICLGLSAGFLEPLESTSIALIETGIEKIKLLFPTKACDPILADEFNEMTRLEYERVRDFIQLHYSLNQRHGEFFWDDCRHLKTPETLTKKMALFKARGHLLKYRWEIFQNPSWVALYTGFGFLPSHYDPAADKIDDDQLIAMFNSMEQGLKQAVDQTPSHIEFLGYLNEANPT</sequence>
<dbReference type="GO" id="GO:0016491">
    <property type="term" value="F:oxidoreductase activity"/>
    <property type="evidence" value="ECO:0007669"/>
    <property type="project" value="UniProtKB-KW"/>
</dbReference>